<keyword evidence="3" id="KW-1185">Reference proteome</keyword>
<name>A0A9P7FIV0_9AGAM</name>
<dbReference type="Gene3D" id="1.25.40.10">
    <property type="entry name" value="Tetratricopeptide repeat domain"/>
    <property type="match status" value="1"/>
</dbReference>
<gene>
    <name evidence="2" type="ORF">F5147DRAFT_122491</name>
</gene>
<dbReference type="GeneID" id="64690398"/>
<protein>
    <recommendedName>
        <fullName evidence="1">Heterokaryon incompatibility domain-containing protein</fullName>
    </recommendedName>
</protein>
<evidence type="ECO:0000313" key="2">
    <source>
        <dbReference type="EMBL" id="KAG2119828.1"/>
    </source>
</evidence>
<sequence length="615" mass="70350">MALKWRDFDTAINRYTVAIKLDQADYTIYSNRSLALASNQQWKEALNDAEQAIRLAPFIPLGYYRKHEALHGAGRYCEAICAFNKFLDLSETAGSGTHSQYIRPETVKMTVGEIAKKLLKNTPPRLFDTESGVICGQPARLEVFEHSGHYTEIVSMITTYDKLEREAESKVQDYFAYGMLSHRWESGEVRLQDIRQGESIYTSRFSGLSKLQNFCRITKSQQLRWAWCDTCCIDLTNSVELQEAINSMFRWYRGSALTIIYLSDISNSTLDALTRSLWLTRGWTLQELLAPMVILFYRRDWTLFAPEESLKNSEVGPNHKNSDHICRILDEATGVDVVNLRDFKPGPTCSRLKLHWASRRSTTKVEDIAYSLFGIFDVQLPILYGEQEDKALGRLIQEIICRTGDVSVLDWVGQPGCMNSCLPENISCFQVAKWKPEPLALEDSMSTLRESLSSVTMTAMATLHHRLQDLPAPLLMHGKLTIPSIIYRVEDVTERQSHNRLHQYSLNVAGLKELHIETTEKLRIGSEMNPSRYDYSIAHIWRDDLLQCLTEEPDDETTRTLEFIGRLGQPFVAFLLVREGRTFRKVASTERIIAQVDDMSRVHATSFDVKTVEIV</sequence>
<comment type="caution">
    <text evidence="2">The sequence shown here is derived from an EMBL/GenBank/DDBJ whole genome shotgun (WGS) entry which is preliminary data.</text>
</comment>
<organism evidence="2 3">
    <name type="scientific">Suillus discolor</name>
    <dbReference type="NCBI Taxonomy" id="1912936"/>
    <lineage>
        <taxon>Eukaryota</taxon>
        <taxon>Fungi</taxon>
        <taxon>Dikarya</taxon>
        <taxon>Basidiomycota</taxon>
        <taxon>Agaricomycotina</taxon>
        <taxon>Agaricomycetes</taxon>
        <taxon>Agaricomycetidae</taxon>
        <taxon>Boletales</taxon>
        <taxon>Suillineae</taxon>
        <taxon>Suillaceae</taxon>
        <taxon>Suillus</taxon>
    </lineage>
</organism>
<dbReference type="RefSeq" id="XP_041299654.1">
    <property type="nucleotide sequence ID" value="XM_041428139.1"/>
</dbReference>
<dbReference type="Pfam" id="PF06985">
    <property type="entry name" value="HET"/>
    <property type="match status" value="1"/>
</dbReference>
<evidence type="ECO:0000259" key="1">
    <source>
        <dbReference type="Pfam" id="PF06985"/>
    </source>
</evidence>
<dbReference type="PANTHER" id="PTHR10622:SF12">
    <property type="entry name" value="HET DOMAIN-CONTAINING PROTEIN"/>
    <property type="match status" value="1"/>
</dbReference>
<accession>A0A9P7FIV0</accession>
<dbReference type="InterPro" id="IPR010730">
    <property type="entry name" value="HET"/>
</dbReference>
<dbReference type="Proteomes" id="UP000823399">
    <property type="component" value="Unassembled WGS sequence"/>
</dbReference>
<dbReference type="InterPro" id="IPR011990">
    <property type="entry name" value="TPR-like_helical_dom_sf"/>
</dbReference>
<dbReference type="PANTHER" id="PTHR10622">
    <property type="entry name" value="HET DOMAIN-CONTAINING PROTEIN"/>
    <property type="match status" value="1"/>
</dbReference>
<dbReference type="EMBL" id="JABBWM010000002">
    <property type="protein sequence ID" value="KAG2119828.1"/>
    <property type="molecule type" value="Genomic_DNA"/>
</dbReference>
<evidence type="ECO:0000313" key="3">
    <source>
        <dbReference type="Proteomes" id="UP000823399"/>
    </source>
</evidence>
<dbReference type="AlphaFoldDB" id="A0A9P7FIV0"/>
<proteinExistence type="predicted"/>
<dbReference type="SUPFAM" id="SSF48452">
    <property type="entry name" value="TPR-like"/>
    <property type="match status" value="1"/>
</dbReference>
<reference evidence="2" key="1">
    <citation type="journal article" date="2020" name="New Phytol.">
        <title>Comparative genomics reveals dynamic genome evolution in host specialist ectomycorrhizal fungi.</title>
        <authorList>
            <person name="Lofgren L.A."/>
            <person name="Nguyen N.H."/>
            <person name="Vilgalys R."/>
            <person name="Ruytinx J."/>
            <person name="Liao H.L."/>
            <person name="Branco S."/>
            <person name="Kuo A."/>
            <person name="LaButti K."/>
            <person name="Lipzen A."/>
            <person name="Andreopoulos W."/>
            <person name="Pangilinan J."/>
            <person name="Riley R."/>
            <person name="Hundley H."/>
            <person name="Na H."/>
            <person name="Barry K."/>
            <person name="Grigoriev I.V."/>
            <person name="Stajich J.E."/>
            <person name="Kennedy P.G."/>
        </authorList>
    </citation>
    <scope>NUCLEOTIDE SEQUENCE</scope>
    <source>
        <strain evidence="2">FC423</strain>
    </source>
</reference>
<feature type="domain" description="Heterokaryon incompatibility" evidence="1">
    <location>
        <begin position="177"/>
        <end position="269"/>
    </location>
</feature>
<dbReference type="OrthoDB" id="674604at2759"/>